<gene>
    <name evidence="1" type="ORF">PYW08_006890</name>
</gene>
<evidence type="ECO:0000313" key="1">
    <source>
        <dbReference type="EMBL" id="KAJ8736234.1"/>
    </source>
</evidence>
<organism evidence="1 2">
    <name type="scientific">Mythimna loreyi</name>
    <dbReference type="NCBI Taxonomy" id="667449"/>
    <lineage>
        <taxon>Eukaryota</taxon>
        <taxon>Metazoa</taxon>
        <taxon>Ecdysozoa</taxon>
        <taxon>Arthropoda</taxon>
        <taxon>Hexapoda</taxon>
        <taxon>Insecta</taxon>
        <taxon>Pterygota</taxon>
        <taxon>Neoptera</taxon>
        <taxon>Endopterygota</taxon>
        <taxon>Lepidoptera</taxon>
        <taxon>Glossata</taxon>
        <taxon>Ditrysia</taxon>
        <taxon>Noctuoidea</taxon>
        <taxon>Noctuidae</taxon>
        <taxon>Noctuinae</taxon>
        <taxon>Hadenini</taxon>
        <taxon>Mythimna</taxon>
    </lineage>
</organism>
<dbReference type="Proteomes" id="UP001231649">
    <property type="component" value="Chromosome 2"/>
</dbReference>
<sequence length="232" mass="26944">MAIPERQSEKMEYAEHSLTDPNTPENSVYSSLSDVDVKPDCRVKIVKVTNVYKVAYLKHYIKQKRLRRANKQAILKKKMESIKKQLEDWQKTLNMVINSKLTILNIDPHPIDVASQEAMGDYSKPHESSDSDSDFRNSCTDIRYDEYSLSWAQNPYKPYAYNYEDIAEPNREYFDTQDFGDVRYPAQPMLPCERGKPSNMVSIVEETNSQMAIEEIKSECGDDYECRDLVVL</sequence>
<name>A0ACC2R955_9NEOP</name>
<comment type="caution">
    <text evidence="1">The sequence shown here is derived from an EMBL/GenBank/DDBJ whole genome shotgun (WGS) entry which is preliminary data.</text>
</comment>
<protein>
    <submittedName>
        <fullName evidence="1">Uncharacterized protein</fullName>
    </submittedName>
</protein>
<dbReference type="EMBL" id="CM056778">
    <property type="protein sequence ID" value="KAJ8736234.1"/>
    <property type="molecule type" value="Genomic_DNA"/>
</dbReference>
<reference evidence="1" key="1">
    <citation type="submission" date="2023-03" db="EMBL/GenBank/DDBJ databases">
        <title>Chromosome-level genomes of two armyworms, Mythimna separata and Mythimna loreyi, provide insights into the biosynthesis and reception of sex pheromones.</title>
        <authorList>
            <person name="Zhao H."/>
        </authorList>
    </citation>
    <scope>NUCLEOTIDE SEQUENCE</scope>
    <source>
        <strain evidence="1">BeijingLab</strain>
    </source>
</reference>
<proteinExistence type="predicted"/>
<keyword evidence="2" id="KW-1185">Reference proteome</keyword>
<accession>A0ACC2R955</accession>
<evidence type="ECO:0000313" key="2">
    <source>
        <dbReference type="Proteomes" id="UP001231649"/>
    </source>
</evidence>